<dbReference type="OrthoDB" id="685075at2759"/>
<keyword evidence="3" id="KW-1185">Reference proteome</keyword>
<evidence type="ECO:0000313" key="3">
    <source>
        <dbReference type="Proteomes" id="UP000236161"/>
    </source>
</evidence>
<dbReference type="EMBL" id="KZ452037">
    <property type="protein sequence ID" value="PKA49651.1"/>
    <property type="molecule type" value="Genomic_DNA"/>
</dbReference>
<feature type="compositionally biased region" description="Polar residues" evidence="1">
    <location>
        <begin position="440"/>
        <end position="468"/>
    </location>
</feature>
<feature type="region of interest" description="Disordered" evidence="1">
    <location>
        <begin position="1"/>
        <end position="78"/>
    </location>
</feature>
<dbReference type="AlphaFoldDB" id="A0A2I0A265"/>
<feature type="compositionally biased region" description="Basic residues" evidence="1">
    <location>
        <begin position="8"/>
        <end position="20"/>
    </location>
</feature>
<accession>A0A2I0A265</accession>
<evidence type="ECO:0000313" key="2">
    <source>
        <dbReference type="EMBL" id="PKA49651.1"/>
    </source>
</evidence>
<organism evidence="2 3">
    <name type="scientific">Apostasia shenzhenica</name>
    <dbReference type="NCBI Taxonomy" id="1088818"/>
    <lineage>
        <taxon>Eukaryota</taxon>
        <taxon>Viridiplantae</taxon>
        <taxon>Streptophyta</taxon>
        <taxon>Embryophyta</taxon>
        <taxon>Tracheophyta</taxon>
        <taxon>Spermatophyta</taxon>
        <taxon>Magnoliopsida</taxon>
        <taxon>Liliopsida</taxon>
        <taxon>Asparagales</taxon>
        <taxon>Orchidaceae</taxon>
        <taxon>Apostasioideae</taxon>
        <taxon>Apostasia</taxon>
    </lineage>
</organism>
<reference evidence="2 3" key="1">
    <citation type="journal article" date="2017" name="Nature">
        <title>The Apostasia genome and the evolution of orchids.</title>
        <authorList>
            <person name="Zhang G.Q."/>
            <person name="Liu K.W."/>
            <person name="Li Z."/>
            <person name="Lohaus R."/>
            <person name="Hsiao Y.Y."/>
            <person name="Niu S.C."/>
            <person name="Wang J.Y."/>
            <person name="Lin Y.C."/>
            <person name="Xu Q."/>
            <person name="Chen L.J."/>
            <person name="Yoshida K."/>
            <person name="Fujiwara S."/>
            <person name="Wang Z.W."/>
            <person name="Zhang Y.Q."/>
            <person name="Mitsuda N."/>
            <person name="Wang M."/>
            <person name="Liu G.H."/>
            <person name="Pecoraro L."/>
            <person name="Huang H.X."/>
            <person name="Xiao X.J."/>
            <person name="Lin M."/>
            <person name="Wu X.Y."/>
            <person name="Wu W.L."/>
            <person name="Chen Y.Y."/>
            <person name="Chang S.B."/>
            <person name="Sakamoto S."/>
            <person name="Ohme-Takagi M."/>
            <person name="Yagi M."/>
            <person name="Zeng S.J."/>
            <person name="Shen C.Y."/>
            <person name="Yeh C.M."/>
            <person name="Luo Y.B."/>
            <person name="Tsai W.C."/>
            <person name="Van de Peer Y."/>
            <person name="Liu Z.J."/>
        </authorList>
    </citation>
    <scope>NUCLEOTIDE SEQUENCE [LARGE SCALE GENOMIC DNA]</scope>
    <source>
        <strain evidence="3">cv. Shenzhen</strain>
        <tissue evidence="2">Stem</tissue>
    </source>
</reference>
<feature type="compositionally biased region" description="Acidic residues" evidence="1">
    <location>
        <begin position="473"/>
        <end position="482"/>
    </location>
</feature>
<dbReference type="Proteomes" id="UP000236161">
    <property type="component" value="Unassembled WGS sequence"/>
</dbReference>
<feature type="region of interest" description="Disordered" evidence="1">
    <location>
        <begin position="434"/>
        <end position="482"/>
    </location>
</feature>
<evidence type="ECO:0000256" key="1">
    <source>
        <dbReference type="SAM" id="MobiDB-lite"/>
    </source>
</evidence>
<dbReference type="InterPro" id="IPR053342">
    <property type="entry name" value="Exosome_cofactor/PTGS_suppr"/>
</dbReference>
<proteinExistence type="predicted"/>
<name>A0A2I0A265_9ASPA</name>
<dbReference type="PANTHER" id="PTHR37260">
    <property type="entry name" value="PHOSPHORELAY PROTEIN"/>
    <property type="match status" value="1"/>
</dbReference>
<gene>
    <name evidence="2" type="ORF">AXF42_Ash004192</name>
</gene>
<dbReference type="PANTHER" id="PTHR37260:SF2">
    <property type="entry name" value="PROTEIN ECERIFERUM 16"/>
    <property type="match status" value="1"/>
</dbReference>
<sequence length="482" mass="53386">MMDPKASAKAKRSHTQKGRRNNLSPAAIAQKKKATQAVSEEKVRRSHFHALPSNWDRYDSGEDEPETAAGKIPADGEGEVEVAPKSKGADYGYLIEQAQSQQQKHRGTAEVESSSYFFDEQPIATCREKVRVKRIPAAVSKSGYFSVQIPSIIMPPERVRGSWYSNTLPFRLILPRVLQGMEICRAHGAEIYIRIWERKLHFLRFHIQQSCSGSLSFLALPTGRAMLLGGQGASIQITIGLFRTLGLCVRGNSLHVIVPYLTMDLHALAAKLSKLKLSKRLFIEEDLLPEDLVSYEFNASSSSAQSQRHEVPELAQNLGTPHSTHCPEITSIFHADEYQNPNLLQSSTFNAREAEESIQNTCKTSTFKARGPEEELDLLLQSFGSTSISGFSHDHIFDEKPASKMAFDPSRKAFLDDSIDHLLAETSAAAAPFDELPAETSMSPTDLNFTSKTNEAASFKDQSSSLGSKSAIDDFDSWIDSF</sequence>
<protein>
    <submittedName>
        <fullName evidence="2">Uncharacterized protein</fullName>
    </submittedName>
</protein>